<dbReference type="Gene3D" id="3.30.460.20">
    <property type="entry name" value="CorA soluble domain-like"/>
    <property type="match status" value="1"/>
</dbReference>
<dbReference type="InterPro" id="IPR002523">
    <property type="entry name" value="MgTranspt_CorA/ZnTranspt_ZntB"/>
</dbReference>
<evidence type="ECO:0000256" key="1">
    <source>
        <dbReference type="ARBA" id="ARBA00004651"/>
    </source>
</evidence>
<evidence type="ECO:0000256" key="4">
    <source>
        <dbReference type="ARBA" id="ARBA00022475"/>
    </source>
</evidence>
<evidence type="ECO:0000256" key="8">
    <source>
        <dbReference type="ARBA" id="ARBA00022989"/>
    </source>
</evidence>
<evidence type="ECO:0000256" key="11">
    <source>
        <dbReference type="SAM" id="MobiDB-lite"/>
    </source>
</evidence>
<sequence length="343" mass="37833">MAPTDAGTMPSELAPVLCFALDGHGAAAPAELDAMGVPAGDTPKADSKGKGRPPFTWVHLQREDPRTRDWLETESGLDSFLQSALLADDTRPRCTVHGEGAIIILRGVNLMEGAEPEDMVSVRLWVDRSRVIGVWVRPLHAVRDLVSAIERGIAPVSPGELVAKLAQRLADRMEPHVGELHDELDTFEDALLEDDGTVERGALAKVRRRAIRLRRYIGPQRDALTTLSIEDLSWLIDRDRSRVREAADKTTRVLEELEAVRERAALIQDQIVEARGAKMDRYMVLLSALAAIFLPLTLFTGLLGINVEGIPFAEEEWAFAAVTGLIVLVAVILTYVFRKMKLL</sequence>
<dbReference type="RefSeq" id="WP_371394774.1">
    <property type="nucleotide sequence ID" value="NZ_CP163421.1"/>
</dbReference>
<evidence type="ECO:0000256" key="2">
    <source>
        <dbReference type="ARBA" id="ARBA00009765"/>
    </source>
</evidence>
<evidence type="ECO:0000256" key="3">
    <source>
        <dbReference type="ARBA" id="ARBA00022448"/>
    </source>
</evidence>
<keyword evidence="3" id="KW-0813">Transport</keyword>
<dbReference type="EMBL" id="JBHSGQ010000001">
    <property type="protein sequence ID" value="MFC4724096.1"/>
    <property type="molecule type" value="Genomic_DNA"/>
</dbReference>
<dbReference type="CDD" id="cd12833">
    <property type="entry name" value="ZntB-like_1"/>
    <property type="match status" value="1"/>
</dbReference>
<keyword evidence="9" id="KW-0406">Ion transport</keyword>
<keyword evidence="10 12" id="KW-0472">Membrane</keyword>
<evidence type="ECO:0000256" key="12">
    <source>
        <dbReference type="SAM" id="Phobius"/>
    </source>
</evidence>
<keyword evidence="8 12" id="KW-1133">Transmembrane helix</keyword>
<protein>
    <submittedName>
        <fullName evidence="13">Zinc transporter ZntB</fullName>
    </submittedName>
</protein>
<organism evidence="13 14">
    <name type="scientific">Glycocaulis abyssi</name>
    <dbReference type="NCBI Taxonomy" id="1433403"/>
    <lineage>
        <taxon>Bacteria</taxon>
        <taxon>Pseudomonadati</taxon>
        <taxon>Pseudomonadota</taxon>
        <taxon>Alphaproteobacteria</taxon>
        <taxon>Maricaulales</taxon>
        <taxon>Maricaulaceae</taxon>
        <taxon>Glycocaulis</taxon>
    </lineage>
</organism>
<keyword evidence="6 12" id="KW-0812">Transmembrane</keyword>
<keyword evidence="14" id="KW-1185">Reference proteome</keyword>
<evidence type="ECO:0000256" key="7">
    <source>
        <dbReference type="ARBA" id="ARBA00022833"/>
    </source>
</evidence>
<keyword evidence="4" id="KW-1003">Cell membrane</keyword>
<dbReference type="Pfam" id="PF01544">
    <property type="entry name" value="CorA"/>
    <property type="match status" value="1"/>
</dbReference>
<dbReference type="SUPFAM" id="SSF143865">
    <property type="entry name" value="CorA soluble domain-like"/>
    <property type="match status" value="1"/>
</dbReference>
<reference evidence="14" key="1">
    <citation type="journal article" date="2019" name="Int. J. Syst. Evol. Microbiol.">
        <title>The Global Catalogue of Microorganisms (GCM) 10K type strain sequencing project: providing services to taxonomists for standard genome sequencing and annotation.</title>
        <authorList>
            <consortium name="The Broad Institute Genomics Platform"/>
            <consortium name="The Broad Institute Genome Sequencing Center for Infectious Disease"/>
            <person name="Wu L."/>
            <person name="Ma J."/>
        </authorList>
    </citation>
    <scope>NUCLEOTIDE SEQUENCE [LARGE SCALE GENOMIC DNA]</scope>
    <source>
        <strain evidence="14">CCUG 62981</strain>
    </source>
</reference>
<dbReference type="Gene3D" id="1.20.58.340">
    <property type="entry name" value="Magnesium transport protein CorA, transmembrane region"/>
    <property type="match status" value="2"/>
</dbReference>
<feature type="transmembrane region" description="Helical" evidence="12">
    <location>
        <begin position="282"/>
        <end position="305"/>
    </location>
</feature>
<proteinExistence type="inferred from homology"/>
<comment type="subcellular location">
    <subcellularLocation>
        <location evidence="1">Cell membrane</location>
        <topology evidence="1">Multi-pass membrane protein</topology>
    </subcellularLocation>
</comment>
<dbReference type="PANTHER" id="PTHR46494:SF3">
    <property type="entry name" value="ZINC TRANSPORT PROTEIN ZNTB"/>
    <property type="match status" value="1"/>
</dbReference>
<dbReference type="InterPro" id="IPR045863">
    <property type="entry name" value="CorA_TM1_TM2"/>
</dbReference>
<evidence type="ECO:0000313" key="14">
    <source>
        <dbReference type="Proteomes" id="UP001596024"/>
    </source>
</evidence>
<evidence type="ECO:0000256" key="10">
    <source>
        <dbReference type="ARBA" id="ARBA00023136"/>
    </source>
</evidence>
<dbReference type="PANTHER" id="PTHR46494">
    <property type="entry name" value="CORA FAMILY METAL ION TRANSPORTER (EUROFUNG)"/>
    <property type="match status" value="1"/>
</dbReference>
<name>A0ABV9N6Z3_9PROT</name>
<evidence type="ECO:0000256" key="9">
    <source>
        <dbReference type="ARBA" id="ARBA00023065"/>
    </source>
</evidence>
<keyword evidence="5" id="KW-0997">Cell inner membrane</keyword>
<feature type="transmembrane region" description="Helical" evidence="12">
    <location>
        <begin position="317"/>
        <end position="337"/>
    </location>
</feature>
<evidence type="ECO:0000256" key="5">
    <source>
        <dbReference type="ARBA" id="ARBA00022519"/>
    </source>
</evidence>
<accession>A0ABV9N6Z3</accession>
<comment type="similarity">
    <text evidence="2">Belongs to the CorA metal ion transporter (MIT) (TC 1.A.35) family.</text>
</comment>
<keyword evidence="7" id="KW-0862">Zinc</keyword>
<comment type="caution">
    <text evidence="13">The sequence shown here is derived from an EMBL/GenBank/DDBJ whole genome shotgun (WGS) entry which is preliminary data.</text>
</comment>
<feature type="region of interest" description="Disordered" evidence="11">
    <location>
        <begin position="34"/>
        <end position="55"/>
    </location>
</feature>
<dbReference type="SUPFAM" id="SSF144083">
    <property type="entry name" value="Magnesium transport protein CorA, transmembrane region"/>
    <property type="match status" value="1"/>
</dbReference>
<gene>
    <name evidence="13" type="ORF">ACFPB0_02210</name>
</gene>
<evidence type="ECO:0000256" key="6">
    <source>
        <dbReference type="ARBA" id="ARBA00022692"/>
    </source>
</evidence>
<dbReference type="Proteomes" id="UP001596024">
    <property type="component" value="Unassembled WGS sequence"/>
</dbReference>
<evidence type="ECO:0000313" key="13">
    <source>
        <dbReference type="EMBL" id="MFC4724096.1"/>
    </source>
</evidence>
<dbReference type="InterPro" id="IPR045861">
    <property type="entry name" value="CorA_cytoplasmic_dom"/>
</dbReference>